<gene>
    <name evidence="2" type="ORF">K7432_006096</name>
</gene>
<reference evidence="2 3" key="1">
    <citation type="submission" date="2023-04" db="EMBL/GenBank/DDBJ databases">
        <title>Genome of Basidiobolus ranarum AG-B5.</title>
        <authorList>
            <person name="Stajich J.E."/>
            <person name="Carter-House D."/>
            <person name="Gryganskyi A."/>
        </authorList>
    </citation>
    <scope>NUCLEOTIDE SEQUENCE [LARGE SCALE GENOMIC DNA]</scope>
    <source>
        <strain evidence="2 3">AG-B5</strain>
    </source>
</reference>
<keyword evidence="3" id="KW-1185">Reference proteome</keyword>
<evidence type="ECO:0000313" key="3">
    <source>
        <dbReference type="Proteomes" id="UP001479436"/>
    </source>
</evidence>
<sequence>MTGVKEQTSVICAKKLAENEFIALAFDTAYEGESTGERRGLEDPFQRADNVRNVVTYLSTRKEVDSERIGGLGICASDGYVSFAAQTDLRIKAIATVSAVCAGEMTHNGLIKGSIDSSMLIQQLKAFGEARIAEAKGEEPLITDVLPPGPSHVPESAPRLVKELTDYYKTPRGQHLQSTNTYLTRSIDLMGNYPS</sequence>
<dbReference type="Gene3D" id="3.40.50.1820">
    <property type="entry name" value="alpha/beta hydrolase"/>
    <property type="match status" value="1"/>
</dbReference>
<evidence type="ECO:0000256" key="1">
    <source>
        <dbReference type="ARBA" id="ARBA00029464"/>
    </source>
</evidence>
<dbReference type="Proteomes" id="UP001479436">
    <property type="component" value="Unassembled WGS sequence"/>
</dbReference>
<comment type="similarity">
    <text evidence="1">Belongs to the polyketide transferase af380 family.</text>
</comment>
<dbReference type="InterPro" id="IPR029058">
    <property type="entry name" value="AB_hydrolase_fold"/>
</dbReference>
<dbReference type="PANTHER" id="PTHR47751:SF1">
    <property type="entry name" value="SUPERFAMILY HYDROLASE, PUTATIVE (AFU_ORTHOLOGUE AFUA_2G16580)-RELATED"/>
    <property type="match status" value="1"/>
</dbReference>
<dbReference type="EMBL" id="JASJQH010007134">
    <property type="protein sequence ID" value="KAK9717566.1"/>
    <property type="molecule type" value="Genomic_DNA"/>
</dbReference>
<dbReference type="SUPFAM" id="SSF53474">
    <property type="entry name" value="alpha/beta-Hydrolases"/>
    <property type="match status" value="1"/>
</dbReference>
<name>A0ABR2W252_9FUNG</name>
<proteinExistence type="inferred from homology"/>
<comment type="caution">
    <text evidence="2">The sequence shown here is derived from an EMBL/GenBank/DDBJ whole genome shotgun (WGS) entry which is preliminary data.</text>
</comment>
<evidence type="ECO:0000313" key="2">
    <source>
        <dbReference type="EMBL" id="KAK9717566.1"/>
    </source>
</evidence>
<protein>
    <submittedName>
        <fullName evidence="2">Uncharacterized protein</fullName>
    </submittedName>
</protein>
<organism evidence="2 3">
    <name type="scientific">Basidiobolus ranarum</name>
    <dbReference type="NCBI Taxonomy" id="34480"/>
    <lineage>
        <taxon>Eukaryota</taxon>
        <taxon>Fungi</taxon>
        <taxon>Fungi incertae sedis</taxon>
        <taxon>Zoopagomycota</taxon>
        <taxon>Entomophthoromycotina</taxon>
        <taxon>Basidiobolomycetes</taxon>
        <taxon>Basidiobolales</taxon>
        <taxon>Basidiobolaceae</taxon>
        <taxon>Basidiobolus</taxon>
    </lineage>
</organism>
<dbReference type="PANTHER" id="PTHR47751">
    <property type="entry name" value="SUPERFAMILY HYDROLASE, PUTATIVE (AFU_ORTHOLOGUE AFUA_2G16580)-RELATED"/>
    <property type="match status" value="1"/>
</dbReference>
<dbReference type="InterPro" id="IPR051411">
    <property type="entry name" value="Polyketide_trans_af380"/>
</dbReference>
<accession>A0ABR2W252</accession>